<feature type="region of interest" description="Disordered" evidence="1">
    <location>
        <begin position="44"/>
        <end position="79"/>
    </location>
</feature>
<accession>A0ABN7X5W6</accession>
<comment type="caution">
    <text evidence="2">The sequence shown here is derived from an EMBL/GenBank/DDBJ whole genome shotgun (WGS) entry which is preliminary data.</text>
</comment>
<proteinExistence type="predicted"/>
<feature type="non-terminal residue" evidence="2">
    <location>
        <position position="79"/>
    </location>
</feature>
<dbReference type="Proteomes" id="UP000789901">
    <property type="component" value="Unassembled WGS sequence"/>
</dbReference>
<organism evidence="2 3">
    <name type="scientific">Gigaspora margarita</name>
    <dbReference type="NCBI Taxonomy" id="4874"/>
    <lineage>
        <taxon>Eukaryota</taxon>
        <taxon>Fungi</taxon>
        <taxon>Fungi incertae sedis</taxon>
        <taxon>Mucoromycota</taxon>
        <taxon>Glomeromycotina</taxon>
        <taxon>Glomeromycetes</taxon>
        <taxon>Diversisporales</taxon>
        <taxon>Gigasporaceae</taxon>
        <taxon>Gigaspora</taxon>
    </lineage>
</organism>
<protein>
    <submittedName>
        <fullName evidence="2">13650_t:CDS:1</fullName>
    </submittedName>
</protein>
<dbReference type="EMBL" id="CAJVQB010090661">
    <property type="protein sequence ID" value="CAG8848102.1"/>
    <property type="molecule type" value="Genomic_DNA"/>
</dbReference>
<gene>
    <name evidence="2" type="ORF">GMARGA_LOCUS39016</name>
</gene>
<feature type="compositionally biased region" description="Polar residues" evidence="1">
    <location>
        <begin position="54"/>
        <end position="64"/>
    </location>
</feature>
<evidence type="ECO:0000313" key="3">
    <source>
        <dbReference type="Proteomes" id="UP000789901"/>
    </source>
</evidence>
<keyword evidence="3" id="KW-1185">Reference proteome</keyword>
<sequence>EHVLLGMNIKKQSWDEMVNNNTEKLKDITNVMISAADSNMVEMQIEPSDRKEGTQPSNKENVQTGPGGLTEDNFFENID</sequence>
<feature type="non-terminal residue" evidence="2">
    <location>
        <position position="1"/>
    </location>
</feature>
<evidence type="ECO:0000313" key="2">
    <source>
        <dbReference type="EMBL" id="CAG8848102.1"/>
    </source>
</evidence>
<name>A0ABN7X5W6_GIGMA</name>
<reference evidence="2 3" key="1">
    <citation type="submission" date="2021-06" db="EMBL/GenBank/DDBJ databases">
        <authorList>
            <person name="Kallberg Y."/>
            <person name="Tangrot J."/>
            <person name="Rosling A."/>
        </authorList>
    </citation>
    <scope>NUCLEOTIDE SEQUENCE [LARGE SCALE GENOMIC DNA]</scope>
    <source>
        <strain evidence="2 3">120-4 pot B 10/14</strain>
    </source>
</reference>
<evidence type="ECO:0000256" key="1">
    <source>
        <dbReference type="SAM" id="MobiDB-lite"/>
    </source>
</evidence>